<dbReference type="InterPro" id="IPR027603">
    <property type="entry name" value="LIC12162"/>
</dbReference>
<dbReference type="NCBIfam" id="TIGR04331">
    <property type="entry name" value="o_ant_LIC12162"/>
    <property type="match status" value="1"/>
</dbReference>
<dbReference type="Proteomes" id="UP000829829">
    <property type="component" value="Chromosome 1"/>
</dbReference>
<dbReference type="AlphaFoldDB" id="A0AAE9G8F6"/>
<accession>A0AAE9G8F6</accession>
<evidence type="ECO:0000313" key="2">
    <source>
        <dbReference type="Proteomes" id="UP000829829"/>
    </source>
</evidence>
<evidence type="ECO:0000313" key="1">
    <source>
        <dbReference type="EMBL" id="UOG55386.1"/>
    </source>
</evidence>
<organism evidence="1 2">
    <name type="scientific">Leptospira noguchii</name>
    <dbReference type="NCBI Taxonomy" id="28182"/>
    <lineage>
        <taxon>Bacteria</taxon>
        <taxon>Pseudomonadati</taxon>
        <taxon>Spirochaetota</taxon>
        <taxon>Spirochaetia</taxon>
        <taxon>Leptospirales</taxon>
        <taxon>Leptospiraceae</taxon>
        <taxon>Leptospira</taxon>
    </lineage>
</organism>
<dbReference type="RefSeq" id="WP_243815139.1">
    <property type="nucleotide sequence ID" value="NZ_CP091928.1"/>
</dbReference>
<protein>
    <submittedName>
        <fullName evidence="1">LIC12162 family protein</fullName>
    </submittedName>
</protein>
<reference evidence="1" key="1">
    <citation type="submission" date="2022-02" db="EMBL/GenBank/DDBJ databases">
        <title>The genetically variable rfb locus in Leptospira is a mobile cassette and a molecular signature of serovar identity.</title>
        <authorList>
            <person name="Nieves C."/>
            <person name="Vincent A.T."/>
            <person name="Zarantonelli L."/>
            <person name="Picardeau M."/>
            <person name="Veyrier F.J."/>
            <person name="Buschiazzo A."/>
        </authorList>
    </citation>
    <scope>NUCLEOTIDE SEQUENCE</scope>
    <source>
        <strain evidence="1">IP1512017</strain>
    </source>
</reference>
<sequence>MKRYLITTADERTWIFDRPVLFLGQWCLRYDCKETWSNLKFEVAAPYGVDPIVKRKDLNYLSDLNKVFLSEISGMMNKLHSVSHSNRYWNLVLGHWIQRYLRVFYNRYKTIEQVLERHKISGTVSLEFDLFELASNDSIGFIFNVNKDFWNHILNVEILKFFGVKFIDYKNELAYEKNIKQQSANSETIWKKFLLYTVNNILPLFSKKSDAFLINTYLPFRSEIFLQLKLKQFPQVWKSRGIPEWDINEELRNSLKFPISNRQNFETFVWKILPKVIPRCFVEGYKDILIDSKKVNWPQKPRFIFTSNSFDTDELFKVWLAEKVAQGVPYFVGQHGNNYGTLYGFQNNPEVIDSDRFITWGWSRDPRRQIPAFVFTKCNESQGIYDPMGGLLLIEFPPAIRLGPEDNWFDFTKYFDEQIDFYKKLPEKIRKKTIIRLHNSSKYYRWFHEERWKEVDLEVKINSYQSKLKNFIAKSRVVVHSYDSTGILETLNLNIPTLCFWRNEFAYLVEEAVPFYEKLKEVGIFHSSPQGIVEFISKNWDTIDLWWFSKDVQDVRLIFCDQYARKVKNPISVLEKILLGI</sequence>
<proteinExistence type="predicted"/>
<dbReference type="EMBL" id="CP091957">
    <property type="protein sequence ID" value="UOG55386.1"/>
    <property type="molecule type" value="Genomic_DNA"/>
</dbReference>
<gene>
    <name evidence="1" type="ORF">MAL03_10700</name>
</gene>
<name>A0AAE9G8F6_9LEPT</name>